<proteinExistence type="predicted"/>
<dbReference type="Proteomes" id="UP000324222">
    <property type="component" value="Unassembled WGS sequence"/>
</dbReference>
<feature type="compositionally biased region" description="Polar residues" evidence="1">
    <location>
        <begin position="43"/>
        <end position="55"/>
    </location>
</feature>
<feature type="compositionally biased region" description="Basic and acidic residues" evidence="1">
    <location>
        <begin position="76"/>
        <end position="94"/>
    </location>
</feature>
<feature type="compositionally biased region" description="Polar residues" evidence="1">
    <location>
        <begin position="1"/>
        <end position="23"/>
    </location>
</feature>
<evidence type="ECO:0000313" key="2">
    <source>
        <dbReference type="EMBL" id="MPC57284.1"/>
    </source>
</evidence>
<dbReference type="AlphaFoldDB" id="A0A5B7GLA4"/>
<dbReference type="EMBL" id="VSRR010014659">
    <property type="protein sequence ID" value="MPC57284.1"/>
    <property type="molecule type" value="Genomic_DNA"/>
</dbReference>
<gene>
    <name evidence="2" type="ORF">E2C01_051261</name>
</gene>
<feature type="region of interest" description="Disordered" evidence="1">
    <location>
        <begin position="1"/>
        <end position="96"/>
    </location>
</feature>
<comment type="caution">
    <text evidence="2">The sequence shown here is derived from an EMBL/GenBank/DDBJ whole genome shotgun (WGS) entry which is preliminary data.</text>
</comment>
<sequence>MPPAPSRSTRYTGAPDTDTTSYASFHHEEFHPVAPHPEATGSVLGSLQDPGSSLHTRTRGPSGDPGLPGVPPSGYFEDRSVDSSEKEADTRVNRETVSPPIFQSMMEYIAQCFPDVLGYAEGSHRPVPPGEVRMVEDKCICFTRAQPMDFSLQAATKTLRCANEGSRPSLARYPSGQYRRIYGVSGHEFARKAA</sequence>
<reference evidence="2 3" key="1">
    <citation type="submission" date="2019-05" db="EMBL/GenBank/DDBJ databases">
        <title>Another draft genome of Portunus trituberculatus and its Hox gene families provides insights of decapod evolution.</title>
        <authorList>
            <person name="Jeong J.-H."/>
            <person name="Song I."/>
            <person name="Kim S."/>
            <person name="Choi T."/>
            <person name="Kim D."/>
            <person name="Ryu S."/>
            <person name="Kim W."/>
        </authorList>
    </citation>
    <scope>NUCLEOTIDE SEQUENCE [LARGE SCALE GENOMIC DNA]</scope>
    <source>
        <tissue evidence="2">Muscle</tissue>
    </source>
</reference>
<evidence type="ECO:0000313" key="3">
    <source>
        <dbReference type="Proteomes" id="UP000324222"/>
    </source>
</evidence>
<accession>A0A5B7GLA4</accession>
<organism evidence="2 3">
    <name type="scientific">Portunus trituberculatus</name>
    <name type="common">Swimming crab</name>
    <name type="synonym">Neptunus trituberculatus</name>
    <dbReference type="NCBI Taxonomy" id="210409"/>
    <lineage>
        <taxon>Eukaryota</taxon>
        <taxon>Metazoa</taxon>
        <taxon>Ecdysozoa</taxon>
        <taxon>Arthropoda</taxon>
        <taxon>Crustacea</taxon>
        <taxon>Multicrustacea</taxon>
        <taxon>Malacostraca</taxon>
        <taxon>Eumalacostraca</taxon>
        <taxon>Eucarida</taxon>
        <taxon>Decapoda</taxon>
        <taxon>Pleocyemata</taxon>
        <taxon>Brachyura</taxon>
        <taxon>Eubrachyura</taxon>
        <taxon>Portunoidea</taxon>
        <taxon>Portunidae</taxon>
        <taxon>Portuninae</taxon>
        <taxon>Portunus</taxon>
    </lineage>
</organism>
<evidence type="ECO:0000256" key="1">
    <source>
        <dbReference type="SAM" id="MobiDB-lite"/>
    </source>
</evidence>
<keyword evidence="3" id="KW-1185">Reference proteome</keyword>
<name>A0A5B7GLA4_PORTR</name>
<protein>
    <submittedName>
        <fullName evidence="2">Uncharacterized protein</fullName>
    </submittedName>
</protein>